<comment type="caution">
    <text evidence="1">The sequence shown here is derived from an EMBL/GenBank/DDBJ whole genome shotgun (WGS) entry which is preliminary data.</text>
</comment>
<organism evidence="1 2">
    <name type="scientific">Puccinia sorghi</name>
    <dbReference type="NCBI Taxonomy" id="27349"/>
    <lineage>
        <taxon>Eukaryota</taxon>
        <taxon>Fungi</taxon>
        <taxon>Dikarya</taxon>
        <taxon>Basidiomycota</taxon>
        <taxon>Pucciniomycotina</taxon>
        <taxon>Pucciniomycetes</taxon>
        <taxon>Pucciniales</taxon>
        <taxon>Pucciniaceae</taxon>
        <taxon>Puccinia</taxon>
    </lineage>
</organism>
<evidence type="ECO:0000313" key="1">
    <source>
        <dbReference type="EMBL" id="KNZ57772.1"/>
    </source>
</evidence>
<protein>
    <submittedName>
        <fullName evidence="1">Uncharacterized protein</fullName>
    </submittedName>
</protein>
<gene>
    <name evidence="1" type="ORF">VP01_2077g5</name>
</gene>
<dbReference type="Proteomes" id="UP000037035">
    <property type="component" value="Unassembled WGS sequence"/>
</dbReference>
<proteinExistence type="predicted"/>
<dbReference type="AlphaFoldDB" id="A0A0L6VB26"/>
<dbReference type="VEuPathDB" id="FungiDB:VP01_2077g5"/>
<evidence type="ECO:0000313" key="2">
    <source>
        <dbReference type="Proteomes" id="UP000037035"/>
    </source>
</evidence>
<name>A0A0L6VB26_9BASI</name>
<keyword evidence="2" id="KW-1185">Reference proteome</keyword>
<accession>A0A0L6VB26</accession>
<reference evidence="1 2" key="1">
    <citation type="submission" date="2015-08" db="EMBL/GenBank/DDBJ databases">
        <title>Next Generation Sequencing and Analysis of the Genome of Puccinia sorghi L Schw, the Causal Agent of Maize Common Rust.</title>
        <authorList>
            <person name="Rochi L."/>
            <person name="Burguener G."/>
            <person name="Darino M."/>
            <person name="Turjanski A."/>
            <person name="Kreff E."/>
            <person name="Dieguez M.J."/>
            <person name="Sacco F."/>
        </authorList>
    </citation>
    <scope>NUCLEOTIDE SEQUENCE [LARGE SCALE GENOMIC DNA]</scope>
    <source>
        <strain evidence="1 2">RO10H11247</strain>
    </source>
</reference>
<dbReference type="EMBL" id="LAVV01006923">
    <property type="protein sequence ID" value="KNZ57772.1"/>
    <property type="molecule type" value="Genomic_DNA"/>
</dbReference>
<sequence length="69" mass="8088">MMASKQHHVFLGEGKFHLAENEHISQSWIKVSTKELINNSQKKDEFWNQINQFNQYAGIGREARSLSNR</sequence>